<sequence>MTKNQFSLTRMAQPVAKLRKLHSLLNKGQNREVLQRGTRLLKAHPGNRDLLLMLARANRRSGRAKAAVSCLTQVLGQDRHQPLAWVEMGDARKQLGQNALALAAYETAVDLDAGCFAAWHNLGTLRLALGDAVGAVKALERAVQLAPDQGLARLNLANAYRAAGDLAQAEHHVAKAFTTGHKTPEVPYLHAAILRGCGQHASAIQALKQVLACDPRHVMAQADLAFLLAQNADWSETAQALRDRVNAGEISGEVAPFVCLSMQDDGAAQLLRSAAHAARNWPAVADPVPARARDVAGVLQVGYFTSDAHAHATLDLMAGLFAAHDQARVKVHVYAYDTTPGDEARARVQSAVPVYRDVAALSDQEIAALAREDGLDLAIDLKGHTEHARLGIFAHRAAPVQATWLGYPGSTGAPFIDYVIGDHIAIPPTAEAQFSEQVIRLPGSYQVNNDQRPVAEIRHDRAALGLPEEGFVFCCFNATYKICPRVFVIWMELLHQVDGSVLWLLDPGEMARDNLRRAAQGQGIDPLRLVFAPRWPSAEHLARHRQADLFLDTFAVNAHTTASDALWAGVPVVTRPGEQFAARVGASLVSACGLPELIAETDEGYLSLALRMVRDAAFHKGVRARLGQQNGALPLFDTNAFARKLEDAFEQMTRGPK</sequence>
<feature type="domain" description="O-GlcNAc transferase C-terminal" evidence="9">
    <location>
        <begin position="457"/>
        <end position="645"/>
    </location>
</feature>
<dbReference type="AlphaFoldDB" id="A0A1Y5SJA5"/>
<keyword evidence="7 8" id="KW-0802">TPR repeat</keyword>
<dbReference type="EMBL" id="FWFO01000001">
    <property type="protein sequence ID" value="SLN42127.1"/>
    <property type="molecule type" value="Genomic_DNA"/>
</dbReference>
<evidence type="ECO:0000256" key="6">
    <source>
        <dbReference type="ARBA" id="ARBA00022737"/>
    </source>
</evidence>
<dbReference type="PANTHER" id="PTHR44998:SF1">
    <property type="entry name" value="UDP-N-ACETYLGLUCOSAMINE--PEPTIDE N-ACETYLGLUCOSAMINYLTRANSFERASE 110 KDA SUBUNIT"/>
    <property type="match status" value="1"/>
</dbReference>
<comment type="similarity">
    <text evidence="2">Belongs to the glycosyltransferase 41 family. O-GlcNAc transferase subfamily.</text>
</comment>
<evidence type="ECO:0000256" key="5">
    <source>
        <dbReference type="ARBA" id="ARBA00022679"/>
    </source>
</evidence>
<dbReference type="SUPFAM" id="SSF48452">
    <property type="entry name" value="TPR-like"/>
    <property type="match status" value="1"/>
</dbReference>
<keyword evidence="6" id="KW-0677">Repeat</keyword>
<evidence type="ECO:0000256" key="2">
    <source>
        <dbReference type="ARBA" id="ARBA00005386"/>
    </source>
</evidence>
<dbReference type="InterPro" id="IPR019734">
    <property type="entry name" value="TPR_rpt"/>
</dbReference>
<evidence type="ECO:0000313" key="11">
    <source>
        <dbReference type="Proteomes" id="UP000193077"/>
    </source>
</evidence>
<dbReference type="Gene3D" id="3.40.50.11380">
    <property type="match status" value="1"/>
</dbReference>
<dbReference type="Gene3D" id="1.25.40.10">
    <property type="entry name" value="Tetratricopeptide repeat domain"/>
    <property type="match status" value="1"/>
</dbReference>
<dbReference type="PROSITE" id="PS50005">
    <property type="entry name" value="TPR"/>
    <property type="match status" value="1"/>
</dbReference>
<proteinExistence type="inferred from homology"/>
<name>A0A1Y5SJA5_9RHOB</name>
<dbReference type="Pfam" id="PF13844">
    <property type="entry name" value="Glyco_transf_41"/>
    <property type="match status" value="2"/>
</dbReference>
<dbReference type="PANTHER" id="PTHR44998">
    <property type="match status" value="1"/>
</dbReference>
<evidence type="ECO:0000256" key="1">
    <source>
        <dbReference type="ARBA" id="ARBA00004922"/>
    </source>
</evidence>
<gene>
    <name evidence="10" type="ORF">TRL7639_02167</name>
</gene>
<keyword evidence="4" id="KW-0328">Glycosyltransferase</keyword>
<evidence type="ECO:0000256" key="8">
    <source>
        <dbReference type="PROSITE-ProRule" id="PRU00339"/>
    </source>
</evidence>
<dbReference type="Pfam" id="PF14559">
    <property type="entry name" value="TPR_19"/>
    <property type="match status" value="1"/>
</dbReference>
<evidence type="ECO:0000313" key="10">
    <source>
        <dbReference type="EMBL" id="SLN42127.1"/>
    </source>
</evidence>
<protein>
    <recommendedName>
        <fullName evidence="3">protein O-GlcNAc transferase</fullName>
        <ecNumber evidence="3">2.4.1.255</ecNumber>
    </recommendedName>
</protein>
<dbReference type="Gene3D" id="3.40.50.2000">
    <property type="entry name" value="Glycogen Phosphorylase B"/>
    <property type="match status" value="1"/>
</dbReference>
<dbReference type="OrthoDB" id="146908at2"/>
<dbReference type="GO" id="GO:0097363">
    <property type="term" value="F:protein O-acetylglucosaminyltransferase activity"/>
    <property type="evidence" value="ECO:0007669"/>
    <property type="project" value="UniProtKB-EC"/>
</dbReference>
<dbReference type="Proteomes" id="UP000193077">
    <property type="component" value="Unassembled WGS sequence"/>
</dbReference>
<evidence type="ECO:0000256" key="7">
    <source>
        <dbReference type="ARBA" id="ARBA00022803"/>
    </source>
</evidence>
<accession>A0A1Y5SJA5</accession>
<feature type="domain" description="O-GlcNAc transferase C-terminal" evidence="9">
    <location>
        <begin position="295"/>
        <end position="451"/>
    </location>
</feature>
<reference evidence="10 11" key="1">
    <citation type="submission" date="2017-03" db="EMBL/GenBank/DDBJ databases">
        <authorList>
            <person name="Afonso C.L."/>
            <person name="Miller P.J."/>
            <person name="Scott M.A."/>
            <person name="Spackman E."/>
            <person name="Goraichik I."/>
            <person name="Dimitrov K.M."/>
            <person name="Suarez D.L."/>
            <person name="Swayne D.E."/>
        </authorList>
    </citation>
    <scope>NUCLEOTIDE SEQUENCE [LARGE SCALE GENOMIC DNA]</scope>
    <source>
        <strain evidence="10 11">CECT 7639</strain>
    </source>
</reference>
<comment type="pathway">
    <text evidence="1">Protein modification; protein glycosylation.</text>
</comment>
<dbReference type="InterPro" id="IPR011990">
    <property type="entry name" value="TPR-like_helical_dom_sf"/>
</dbReference>
<evidence type="ECO:0000256" key="4">
    <source>
        <dbReference type="ARBA" id="ARBA00022676"/>
    </source>
</evidence>
<dbReference type="InterPro" id="IPR029489">
    <property type="entry name" value="OGT/SEC/SPY_C"/>
</dbReference>
<dbReference type="EC" id="2.4.1.255" evidence="3"/>
<feature type="repeat" description="TPR" evidence="8">
    <location>
        <begin position="116"/>
        <end position="149"/>
    </location>
</feature>
<organism evidence="10 11">
    <name type="scientific">Falsiruegeria litorea R37</name>
    <dbReference type="NCBI Taxonomy" id="1200284"/>
    <lineage>
        <taxon>Bacteria</taxon>
        <taxon>Pseudomonadati</taxon>
        <taxon>Pseudomonadota</taxon>
        <taxon>Alphaproteobacteria</taxon>
        <taxon>Rhodobacterales</taxon>
        <taxon>Roseobacteraceae</taxon>
        <taxon>Falsiruegeria</taxon>
    </lineage>
</organism>
<dbReference type="Pfam" id="PF13181">
    <property type="entry name" value="TPR_8"/>
    <property type="match status" value="1"/>
</dbReference>
<dbReference type="SMART" id="SM00028">
    <property type="entry name" value="TPR"/>
    <property type="match status" value="5"/>
</dbReference>
<keyword evidence="5" id="KW-0808">Transferase</keyword>
<evidence type="ECO:0000259" key="9">
    <source>
        <dbReference type="Pfam" id="PF13844"/>
    </source>
</evidence>
<keyword evidence="11" id="KW-1185">Reference proteome</keyword>
<evidence type="ECO:0000256" key="3">
    <source>
        <dbReference type="ARBA" id="ARBA00011970"/>
    </source>
</evidence>